<protein>
    <submittedName>
        <fullName evidence="2">Uncharacterized protein</fullName>
    </submittedName>
</protein>
<evidence type="ECO:0000256" key="1">
    <source>
        <dbReference type="SAM" id="MobiDB-lite"/>
    </source>
</evidence>
<evidence type="ECO:0000313" key="3">
    <source>
        <dbReference type="Proteomes" id="UP001208570"/>
    </source>
</evidence>
<dbReference type="Proteomes" id="UP001208570">
    <property type="component" value="Unassembled WGS sequence"/>
</dbReference>
<reference evidence="2" key="1">
    <citation type="journal article" date="2023" name="Mol. Biol. Evol.">
        <title>Third-Generation Sequencing Reveals the Adaptive Role of the Epigenome in Three Deep-Sea Polychaetes.</title>
        <authorList>
            <person name="Perez M."/>
            <person name="Aroh O."/>
            <person name="Sun Y."/>
            <person name="Lan Y."/>
            <person name="Juniper S.K."/>
            <person name="Young C.R."/>
            <person name="Angers B."/>
            <person name="Qian P.Y."/>
        </authorList>
    </citation>
    <scope>NUCLEOTIDE SEQUENCE</scope>
    <source>
        <strain evidence="2">P08H-3</strain>
    </source>
</reference>
<evidence type="ECO:0000313" key="2">
    <source>
        <dbReference type="EMBL" id="KAK2163977.1"/>
    </source>
</evidence>
<accession>A0AAD9K325</accession>
<proteinExistence type="predicted"/>
<sequence>MGCGSSSSIPKNSYPRQSAPVPTSYANCPPVHGAPASSTGMNNGFAEGMLIGGAMAYGGAGYMAPGMMGTQLPGGYHIGPVMPEHSVTVAGIDVL</sequence>
<keyword evidence="3" id="KW-1185">Reference proteome</keyword>
<dbReference type="EMBL" id="JAODUP010000071">
    <property type="protein sequence ID" value="KAK2163977.1"/>
    <property type="molecule type" value="Genomic_DNA"/>
</dbReference>
<feature type="compositionally biased region" description="Polar residues" evidence="1">
    <location>
        <begin position="1"/>
        <end position="26"/>
    </location>
</feature>
<comment type="caution">
    <text evidence="2">The sequence shown here is derived from an EMBL/GenBank/DDBJ whole genome shotgun (WGS) entry which is preliminary data.</text>
</comment>
<dbReference type="AlphaFoldDB" id="A0AAD9K325"/>
<name>A0AAD9K325_9ANNE</name>
<feature type="region of interest" description="Disordered" evidence="1">
    <location>
        <begin position="1"/>
        <end position="39"/>
    </location>
</feature>
<gene>
    <name evidence="2" type="ORF">LSH36_71g03034</name>
</gene>
<organism evidence="2 3">
    <name type="scientific">Paralvinella palmiformis</name>
    <dbReference type="NCBI Taxonomy" id="53620"/>
    <lineage>
        <taxon>Eukaryota</taxon>
        <taxon>Metazoa</taxon>
        <taxon>Spiralia</taxon>
        <taxon>Lophotrochozoa</taxon>
        <taxon>Annelida</taxon>
        <taxon>Polychaeta</taxon>
        <taxon>Sedentaria</taxon>
        <taxon>Canalipalpata</taxon>
        <taxon>Terebellida</taxon>
        <taxon>Terebelliformia</taxon>
        <taxon>Alvinellidae</taxon>
        <taxon>Paralvinella</taxon>
    </lineage>
</organism>